<evidence type="ECO:0000256" key="2">
    <source>
        <dbReference type="ARBA" id="ARBA00022630"/>
    </source>
</evidence>
<organism evidence="9 10">
    <name type="scientific">Lignipirellula cremea</name>
    <dbReference type="NCBI Taxonomy" id="2528010"/>
    <lineage>
        <taxon>Bacteria</taxon>
        <taxon>Pseudomonadati</taxon>
        <taxon>Planctomycetota</taxon>
        <taxon>Planctomycetia</taxon>
        <taxon>Pirellulales</taxon>
        <taxon>Pirellulaceae</taxon>
        <taxon>Lignipirellula</taxon>
    </lineage>
</organism>
<dbReference type="Gene3D" id="3.30.43.10">
    <property type="entry name" value="Uridine Diphospho-n-acetylenolpyruvylglucosamine Reductase, domain 2"/>
    <property type="match status" value="1"/>
</dbReference>
<dbReference type="PANTHER" id="PTHR11748">
    <property type="entry name" value="D-LACTATE DEHYDROGENASE"/>
    <property type="match status" value="1"/>
</dbReference>
<keyword evidence="3" id="KW-0479">Metal-binding</keyword>
<dbReference type="InterPro" id="IPR016171">
    <property type="entry name" value="Vanillyl_alc_oxidase_C-sub2"/>
</dbReference>
<dbReference type="EMBL" id="CP036433">
    <property type="protein sequence ID" value="QDU94354.1"/>
    <property type="molecule type" value="Genomic_DNA"/>
</dbReference>
<evidence type="ECO:0000313" key="9">
    <source>
        <dbReference type="EMBL" id="QDU94354.1"/>
    </source>
</evidence>
<dbReference type="GO" id="GO:0051536">
    <property type="term" value="F:iron-sulfur cluster binding"/>
    <property type="evidence" value="ECO:0007669"/>
    <property type="project" value="UniProtKB-KW"/>
</dbReference>
<feature type="domain" description="FAD-binding PCMH-type" evidence="8">
    <location>
        <begin position="37"/>
        <end position="262"/>
    </location>
</feature>
<dbReference type="GO" id="GO:0004458">
    <property type="term" value="F:D-lactate dehydrogenase (cytochrome) activity"/>
    <property type="evidence" value="ECO:0007669"/>
    <property type="project" value="TreeGrafter"/>
</dbReference>
<keyword evidence="6" id="KW-0408">Iron</keyword>
<dbReference type="InterPro" id="IPR016167">
    <property type="entry name" value="FAD-bd_PCMH_sub1"/>
</dbReference>
<protein>
    <submittedName>
        <fullName evidence="9">Anaerobic glycerol-3-phosphate dehydrogenase subunit C</fullName>
    </submittedName>
</protein>
<evidence type="ECO:0000256" key="7">
    <source>
        <dbReference type="ARBA" id="ARBA00023014"/>
    </source>
</evidence>
<sequence>MDKERERIQADLRGLIEGDARCDDVFVQMYASDASIFELRPLAVVRPKSVDDVSAVVKYAAERGIPIHARGAGTGVAGESLGNGIVIDFSHSMRRVISIDEHTARVQPGVVHANLNRHLARRGRLFGPDPATRSVTTMGSVLALDGSGSHWLKYGSARSRVKSMQVVLADGEIMEVNKHLIGDPAEAAAAPRRSELVQRLTDLIMRHADTIRNQQPKSLVNRSGYHLNDVVEQGQLDLARLLVGSEGTLALITEATVITDPLPLHRGVALFFFERLDLAARGALEAANLDISACDLMDRRLLTIAREANPRFEALIPRGCEALLLIELQDDSESDLRARIQNLVNRLQRRKRLAFDSRSTLDREERNLYWRLTRRVVPTLYRLKGSTRPLPFIEDIAVPPAQLPDFLVTLQNVLKAHQVTASLFAHAAHGQLHVRPFLDLANPDNVRKMQGLAADLYDEVLRVGGTISGEHGDGLSRTWYARRQHGPLYDVFRDVKRVFDPQSILNPGKVVADAPQPLAKNLRPVTAYEAEKSSDLEEPVPVDDLPAPSPAARLPLQLVWEEGELPYAARNCNGCGRCRTQSTVERMCPVFRLAPSEEAAPRSKANLLRAVLTGELDRDHLTSDAFKAVADLCVHCHQCRLECPAGVDIPKLAVEAKGQYVAVNGLSLTDSWMTRLDTIAKWCSLSSPAANWALSSPTMRWMIEKLFGVAQGRKLPRFAARSFMRLAQRRRLTRPTRRTDRKVLYFVDLYANWFDVQLAEAFTAVLEHNGVAVYVHPRQSPAGMQSIAVGAVDRAKRLAARNVSLLADAVRQGYHIASTEPSAALCLKREYPQLIDDDDARLVADNSSEACEYLMQLHREGRLELDLRPMNITVGYHQPCHVRALAEPRLGGLPETSAGESLMRLIPGLNVRTIDRGCSGMAGLWGIKRQNYRSSLRSGWGLISALRDPLLTVGATECSCCKIQMEQGVSKPTVHPLKLLALAYNLMPELDDLLTARSNELLTS</sequence>
<evidence type="ECO:0000256" key="5">
    <source>
        <dbReference type="ARBA" id="ARBA00023002"/>
    </source>
</evidence>
<dbReference type="SUPFAM" id="SSF46548">
    <property type="entry name" value="alpha-helical ferredoxin"/>
    <property type="match status" value="1"/>
</dbReference>
<dbReference type="Gene3D" id="3.30.465.10">
    <property type="match status" value="1"/>
</dbReference>
<evidence type="ECO:0000256" key="1">
    <source>
        <dbReference type="ARBA" id="ARBA00001974"/>
    </source>
</evidence>
<dbReference type="Gene3D" id="3.30.70.2740">
    <property type="match status" value="1"/>
</dbReference>
<dbReference type="Pfam" id="PF13534">
    <property type="entry name" value="Fer4_17"/>
    <property type="match status" value="1"/>
</dbReference>
<dbReference type="RefSeq" id="WP_145052623.1">
    <property type="nucleotide sequence ID" value="NZ_CP036433.1"/>
</dbReference>
<dbReference type="InterPro" id="IPR009051">
    <property type="entry name" value="Helical_ferredxn"/>
</dbReference>
<dbReference type="InterPro" id="IPR006094">
    <property type="entry name" value="Oxid_FAD_bind_N"/>
</dbReference>
<dbReference type="GO" id="GO:1903457">
    <property type="term" value="P:lactate catabolic process"/>
    <property type="evidence" value="ECO:0007669"/>
    <property type="project" value="TreeGrafter"/>
</dbReference>
<dbReference type="Pfam" id="PF02913">
    <property type="entry name" value="FAD-oxidase_C"/>
    <property type="match status" value="1"/>
</dbReference>
<accession>A0A518DRA4</accession>
<reference evidence="9 10" key="1">
    <citation type="submission" date="2019-02" db="EMBL/GenBank/DDBJ databases">
        <title>Deep-cultivation of Planctomycetes and their phenomic and genomic characterization uncovers novel biology.</title>
        <authorList>
            <person name="Wiegand S."/>
            <person name="Jogler M."/>
            <person name="Boedeker C."/>
            <person name="Pinto D."/>
            <person name="Vollmers J."/>
            <person name="Rivas-Marin E."/>
            <person name="Kohn T."/>
            <person name="Peeters S.H."/>
            <person name="Heuer A."/>
            <person name="Rast P."/>
            <person name="Oberbeckmann S."/>
            <person name="Bunk B."/>
            <person name="Jeske O."/>
            <person name="Meyerdierks A."/>
            <person name="Storesund J.E."/>
            <person name="Kallscheuer N."/>
            <person name="Luecker S."/>
            <person name="Lage O.M."/>
            <person name="Pohl T."/>
            <person name="Merkel B.J."/>
            <person name="Hornburger P."/>
            <person name="Mueller R.-W."/>
            <person name="Bruemmer F."/>
            <person name="Labrenz M."/>
            <person name="Spormann A.M."/>
            <person name="Op den Camp H."/>
            <person name="Overmann J."/>
            <person name="Amann R."/>
            <person name="Jetten M.S.M."/>
            <person name="Mascher T."/>
            <person name="Medema M.H."/>
            <person name="Devos D.P."/>
            <person name="Kaster A.-K."/>
            <person name="Ovreas L."/>
            <person name="Rohde M."/>
            <person name="Galperin M.Y."/>
            <person name="Jogler C."/>
        </authorList>
    </citation>
    <scope>NUCLEOTIDE SEQUENCE [LARGE SCALE GENOMIC DNA]</scope>
    <source>
        <strain evidence="9 10">Pla85_3_4</strain>
    </source>
</reference>
<dbReference type="GO" id="GO:0071949">
    <property type="term" value="F:FAD binding"/>
    <property type="evidence" value="ECO:0007669"/>
    <property type="project" value="InterPro"/>
</dbReference>
<name>A0A518DRA4_9BACT</name>
<dbReference type="PANTHER" id="PTHR11748:SF119">
    <property type="entry name" value="D-2-HYDROXYGLUTARATE DEHYDROGENASE"/>
    <property type="match status" value="1"/>
</dbReference>
<dbReference type="Gene3D" id="1.10.45.10">
    <property type="entry name" value="Vanillyl-alcohol Oxidase, Chain A, domain 4"/>
    <property type="match status" value="1"/>
</dbReference>
<gene>
    <name evidence="9" type="primary">glpC</name>
    <name evidence="9" type="ORF">Pla8534_21430</name>
</gene>
<dbReference type="InterPro" id="IPR016169">
    <property type="entry name" value="FAD-bd_PCMH_sub2"/>
</dbReference>
<dbReference type="InterPro" id="IPR016166">
    <property type="entry name" value="FAD-bd_PCMH"/>
</dbReference>
<dbReference type="KEGG" id="lcre:Pla8534_21430"/>
<keyword evidence="4" id="KW-0274">FAD</keyword>
<dbReference type="GO" id="GO:0046872">
    <property type="term" value="F:metal ion binding"/>
    <property type="evidence" value="ECO:0007669"/>
    <property type="project" value="UniProtKB-KW"/>
</dbReference>
<dbReference type="OrthoDB" id="9767256at2"/>
<dbReference type="Proteomes" id="UP000317648">
    <property type="component" value="Chromosome"/>
</dbReference>
<proteinExistence type="predicted"/>
<keyword evidence="2" id="KW-0285">Flavoprotein</keyword>
<keyword evidence="5" id="KW-0560">Oxidoreductase</keyword>
<evidence type="ECO:0000256" key="3">
    <source>
        <dbReference type="ARBA" id="ARBA00022723"/>
    </source>
</evidence>
<dbReference type="PROSITE" id="PS00198">
    <property type="entry name" value="4FE4S_FER_1"/>
    <property type="match status" value="1"/>
</dbReference>
<dbReference type="InterPro" id="IPR017900">
    <property type="entry name" value="4Fe4S_Fe_S_CS"/>
</dbReference>
<keyword evidence="7" id="KW-0411">Iron-sulfur</keyword>
<dbReference type="InterPro" id="IPR036318">
    <property type="entry name" value="FAD-bd_PCMH-like_sf"/>
</dbReference>
<dbReference type="Pfam" id="PF01565">
    <property type="entry name" value="FAD_binding_4"/>
    <property type="match status" value="1"/>
</dbReference>
<dbReference type="SUPFAM" id="SSF55103">
    <property type="entry name" value="FAD-linked oxidases, C-terminal domain"/>
    <property type="match status" value="1"/>
</dbReference>
<keyword evidence="10" id="KW-1185">Reference proteome</keyword>
<evidence type="ECO:0000256" key="6">
    <source>
        <dbReference type="ARBA" id="ARBA00023004"/>
    </source>
</evidence>
<dbReference type="SUPFAM" id="SSF56176">
    <property type="entry name" value="FAD-binding/transporter-associated domain-like"/>
    <property type="match status" value="1"/>
</dbReference>
<evidence type="ECO:0000259" key="8">
    <source>
        <dbReference type="PROSITE" id="PS51387"/>
    </source>
</evidence>
<evidence type="ECO:0000256" key="4">
    <source>
        <dbReference type="ARBA" id="ARBA00022827"/>
    </source>
</evidence>
<dbReference type="InterPro" id="IPR004113">
    <property type="entry name" value="FAD-bd_oxidored_4_C"/>
</dbReference>
<dbReference type="PROSITE" id="PS51387">
    <property type="entry name" value="FAD_PCMH"/>
    <property type="match status" value="1"/>
</dbReference>
<dbReference type="InterPro" id="IPR016164">
    <property type="entry name" value="FAD-linked_Oxase-like_C"/>
</dbReference>
<evidence type="ECO:0000313" key="10">
    <source>
        <dbReference type="Proteomes" id="UP000317648"/>
    </source>
</evidence>
<dbReference type="GO" id="GO:0008720">
    <property type="term" value="F:D-lactate dehydrogenase (NAD+) activity"/>
    <property type="evidence" value="ECO:0007669"/>
    <property type="project" value="TreeGrafter"/>
</dbReference>
<dbReference type="Gene3D" id="1.10.1060.10">
    <property type="entry name" value="Alpha-helical ferredoxin"/>
    <property type="match status" value="1"/>
</dbReference>
<dbReference type="AlphaFoldDB" id="A0A518DRA4"/>
<comment type="cofactor">
    <cofactor evidence="1">
        <name>FAD</name>
        <dbReference type="ChEBI" id="CHEBI:57692"/>
    </cofactor>
</comment>